<evidence type="ECO:0000256" key="1">
    <source>
        <dbReference type="SAM" id="Phobius"/>
    </source>
</evidence>
<dbReference type="EMBL" id="FNEM01000001">
    <property type="protein sequence ID" value="SDI32068.1"/>
    <property type="molecule type" value="Genomic_DNA"/>
</dbReference>
<keyword evidence="1" id="KW-1133">Transmembrane helix</keyword>
<proteinExistence type="predicted"/>
<keyword evidence="1" id="KW-0812">Transmembrane</keyword>
<name>A0A1G8JLF1_9GAMM</name>
<accession>A0A1G8JLF1</accession>
<evidence type="ECO:0000313" key="2">
    <source>
        <dbReference type="EMBL" id="SDI32068.1"/>
    </source>
</evidence>
<keyword evidence="1" id="KW-0472">Membrane</keyword>
<feature type="transmembrane region" description="Helical" evidence="1">
    <location>
        <begin position="29"/>
        <end position="49"/>
    </location>
</feature>
<protein>
    <submittedName>
        <fullName evidence="2">Uncharacterized protein</fullName>
    </submittedName>
</protein>
<dbReference type="Proteomes" id="UP000199527">
    <property type="component" value="Unassembled WGS sequence"/>
</dbReference>
<gene>
    <name evidence="2" type="ORF">SAMN04488540_10189</name>
</gene>
<dbReference type="RefSeq" id="WP_176819143.1">
    <property type="nucleotide sequence ID" value="NZ_FNEM01000001.1"/>
</dbReference>
<sequence>MEFTNFCIMAFAAYLVLKKPEKEKLADRLLFGSIGLSFFIWIMMSWGTLMPIGNY</sequence>
<organism evidence="2 3">
    <name type="scientific">Ferrimonas sediminum</name>
    <dbReference type="NCBI Taxonomy" id="718193"/>
    <lineage>
        <taxon>Bacteria</taxon>
        <taxon>Pseudomonadati</taxon>
        <taxon>Pseudomonadota</taxon>
        <taxon>Gammaproteobacteria</taxon>
        <taxon>Alteromonadales</taxon>
        <taxon>Ferrimonadaceae</taxon>
        <taxon>Ferrimonas</taxon>
    </lineage>
</organism>
<evidence type="ECO:0000313" key="3">
    <source>
        <dbReference type="Proteomes" id="UP000199527"/>
    </source>
</evidence>
<reference evidence="3" key="1">
    <citation type="submission" date="2016-10" db="EMBL/GenBank/DDBJ databases">
        <authorList>
            <person name="Varghese N."/>
            <person name="Submissions S."/>
        </authorList>
    </citation>
    <scope>NUCLEOTIDE SEQUENCE [LARGE SCALE GENOMIC DNA]</scope>
    <source>
        <strain evidence="3">DSM 23317</strain>
    </source>
</reference>
<keyword evidence="3" id="KW-1185">Reference proteome</keyword>
<dbReference type="AlphaFoldDB" id="A0A1G8JLF1"/>